<feature type="chain" id="PRO_5042250380" evidence="1">
    <location>
        <begin position="20"/>
        <end position="108"/>
    </location>
</feature>
<sequence length="108" mass="12404">MKAICLACLSFIVISAINCTSIARPRCLEGNARIHHNFACIETDYQPRLRLQNRIYCCQEYYLAPVLSRIIYDSGSSSSGSTVRCECYTVQELCETRPWRCENRFPIV</sequence>
<evidence type="ECO:0000313" key="2">
    <source>
        <dbReference type="EMBL" id="KAK3786763.1"/>
    </source>
</evidence>
<dbReference type="EMBL" id="JAWDGP010001945">
    <property type="protein sequence ID" value="KAK3786763.1"/>
    <property type="molecule type" value="Genomic_DNA"/>
</dbReference>
<name>A0AAE1DYZ9_9GAST</name>
<dbReference type="AlphaFoldDB" id="A0AAE1DYZ9"/>
<comment type="caution">
    <text evidence="2">The sequence shown here is derived from an EMBL/GenBank/DDBJ whole genome shotgun (WGS) entry which is preliminary data.</text>
</comment>
<evidence type="ECO:0000256" key="1">
    <source>
        <dbReference type="SAM" id="SignalP"/>
    </source>
</evidence>
<evidence type="ECO:0000313" key="3">
    <source>
        <dbReference type="Proteomes" id="UP001283361"/>
    </source>
</evidence>
<organism evidence="2 3">
    <name type="scientific">Elysia crispata</name>
    <name type="common">lettuce slug</name>
    <dbReference type="NCBI Taxonomy" id="231223"/>
    <lineage>
        <taxon>Eukaryota</taxon>
        <taxon>Metazoa</taxon>
        <taxon>Spiralia</taxon>
        <taxon>Lophotrochozoa</taxon>
        <taxon>Mollusca</taxon>
        <taxon>Gastropoda</taxon>
        <taxon>Heterobranchia</taxon>
        <taxon>Euthyneura</taxon>
        <taxon>Panpulmonata</taxon>
        <taxon>Sacoglossa</taxon>
        <taxon>Placobranchoidea</taxon>
        <taxon>Plakobranchidae</taxon>
        <taxon>Elysia</taxon>
    </lineage>
</organism>
<accession>A0AAE1DYZ9</accession>
<proteinExistence type="predicted"/>
<keyword evidence="3" id="KW-1185">Reference proteome</keyword>
<protein>
    <submittedName>
        <fullName evidence="2">Uncharacterized protein</fullName>
    </submittedName>
</protein>
<keyword evidence="1" id="KW-0732">Signal</keyword>
<feature type="signal peptide" evidence="1">
    <location>
        <begin position="1"/>
        <end position="19"/>
    </location>
</feature>
<reference evidence="2" key="1">
    <citation type="journal article" date="2023" name="G3 (Bethesda)">
        <title>A reference genome for the long-term kleptoplast-retaining sea slug Elysia crispata morphotype clarki.</title>
        <authorList>
            <person name="Eastman K.E."/>
            <person name="Pendleton A.L."/>
            <person name="Shaikh M.A."/>
            <person name="Suttiyut T."/>
            <person name="Ogas R."/>
            <person name="Tomko P."/>
            <person name="Gavelis G."/>
            <person name="Widhalm J.R."/>
            <person name="Wisecaver J.H."/>
        </authorList>
    </citation>
    <scope>NUCLEOTIDE SEQUENCE</scope>
    <source>
        <strain evidence="2">ECLA1</strain>
    </source>
</reference>
<dbReference type="Proteomes" id="UP001283361">
    <property type="component" value="Unassembled WGS sequence"/>
</dbReference>
<gene>
    <name evidence="2" type="ORF">RRG08_000968</name>
</gene>